<dbReference type="AlphaFoldDB" id="A0A3M6YLE1"/>
<name>A0A3M6YLE1_HORWE</name>
<sequence>MMQQASSSSVADGGSVLGKRPADESNLNDDQRFTKRFNLLSLGKPTRYVLLNAAADQAAGNRQEESDGRDAHASSNYYIPVSPSLKPNASASDVQSNGKQAGGKGEELMAVDDTRDRVYIHNLDDELAEIESSDEERLIFLPDIEKKLSRLPSHVLTGQKDDKKQELVLYSVPQSLTPSEESDITRRTILEARQRARDKAAEEARQEDMMRRYQTGDCDEDVEPAHGYSGGTKRSKQVSKLFNCYFFAERQSRDFVQPFLFSTSAFKLPTLTTGFSLPILVKVAQPPKFFCIPKEILCTSSDYFKTALRERWREGRVGVVELQDVEPRVFNIYANWLMRRRVYIDRESTEEKVMTDQYFLAFKAYALGDRLLDQDFKDAVTDAIAFYMVMEKDNEGYEYRLPCDSSINMLYSTTTPGCTARRLVKYSIAGLLDKNSVSDTFHPAFLVGLVKELSKKKRNDLEDAVARCAFHEHAPGAANCYRNKFK</sequence>
<feature type="compositionally biased region" description="Polar residues" evidence="1">
    <location>
        <begin position="85"/>
        <end position="99"/>
    </location>
</feature>
<dbReference type="PANTHER" id="PTHR47843:SF2">
    <property type="entry name" value="BTB DOMAIN-CONTAINING PROTEIN"/>
    <property type="match status" value="1"/>
</dbReference>
<dbReference type="PANTHER" id="PTHR47843">
    <property type="entry name" value="BTB DOMAIN-CONTAINING PROTEIN-RELATED"/>
    <property type="match status" value="1"/>
</dbReference>
<dbReference type="Gene3D" id="3.30.710.10">
    <property type="entry name" value="Potassium Channel Kv1.1, Chain A"/>
    <property type="match status" value="1"/>
</dbReference>
<dbReference type="Proteomes" id="UP000282582">
    <property type="component" value="Unassembled WGS sequence"/>
</dbReference>
<dbReference type="CDD" id="cd18186">
    <property type="entry name" value="BTB_POZ_ZBTB_KLHL-like"/>
    <property type="match status" value="1"/>
</dbReference>
<dbReference type="InterPro" id="IPR000210">
    <property type="entry name" value="BTB/POZ_dom"/>
</dbReference>
<dbReference type="PROSITE" id="PS50097">
    <property type="entry name" value="BTB"/>
    <property type="match status" value="1"/>
</dbReference>
<feature type="region of interest" description="Disordered" evidence="1">
    <location>
        <begin position="1"/>
        <end position="33"/>
    </location>
</feature>
<accession>A0A3M6YLE1</accession>
<organism evidence="3 4">
    <name type="scientific">Hortaea werneckii</name>
    <name type="common">Black yeast</name>
    <name type="synonym">Cladosporium werneckii</name>
    <dbReference type="NCBI Taxonomy" id="91943"/>
    <lineage>
        <taxon>Eukaryota</taxon>
        <taxon>Fungi</taxon>
        <taxon>Dikarya</taxon>
        <taxon>Ascomycota</taxon>
        <taxon>Pezizomycotina</taxon>
        <taxon>Dothideomycetes</taxon>
        <taxon>Dothideomycetidae</taxon>
        <taxon>Mycosphaerellales</taxon>
        <taxon>Teratosphaeriaceae</taxon>
        <taxon>Hortaea</taxon>
    </lineage>
</organism>
<gene>
    <name evidence="3" type="ORF">D0868_07256</name>
</gene>
<dbReference type="Pfam" id="PF20354">
    <property type="entry name" value="DUF6649"/>
    <property type="match status" value="1"/>
</dbReference>
<dbReference type="InterPro" id="IPR011333">
    <property type="entry name" value="SKP1/BTB/POZ_sf"/>
</dbReference>
<evidence type="ECO:0000256" key="1">
    <source>
        <dbReference type="SAM" id="MobiDB-lite"/>
    </source>
</evidence>
<reference evidence="3 4" key="1">
    <citation type="journal article" date="2018" name="BMC Genomics">
        <title>Genomic evidence for intraspecific hybridization in a clonal and extremely halotolerant yeast.</title>
        <authorList>
            <person name="Gostincar C."/>
            <person name="Stajich J.E."/>
            <person name="Zupancic J."/>
            <person name="Zalar P."/>
            <person name="Gunde-Cimerman N."/>
        </authorList>
    </citation>
    <scope>NUCLEOTIDE SEQUENCE [LARGE SCALE GENOMIC DNA]</scope>
    <source>
        <strain evidence="3 4">EXF-6654</strain>
    </source>
</reference>
<comment type="caution">
    <text evidence="3">The sequence shown here is derived from an EMBL/GenBank/DDBJ whole genome shotgun (WGS) entry which is preliminary data.</text>
</comment>
<evidence type="ECO:0000313" key="4">
    <source>
        <dbReference type="Proteomes" id="UP000282582"/>
    </source>
</evidence>
<dbReference type="InterPro" id="IPR046591">
    <property type="entry name" value="DUF6649"/>
</dbReference>
<protein>
    <recommendedName>
        <fullName evidence="2">BTB domain-containing protein</fullName>
    </recommendedName>
</protein>
<feature type="domain" description="BTB" evidence="2">
    <location>
        <begin position="277"/>
        <end position="346"/>
    </location>
</feature>
<dbReference type="EMBL" id="QWIK01000587">
    <property type="protein sequence ID" value="RMY03838.1"/>
    <property type="molecule type" value="Genomic_DNA"/>
</dbReference>
<feature type="region of interest" description="Disordered" evidence="1">
    <location>
        <begin position="56"/>
        <end position="104"/>
    </location>
</feature>
<evidence type="ECO:0000259" key="2">
    <source>
        <dbReference type="PROSITE" id="PS50097"/>
    </source>
</evidence>
<proteinExistence type="predicted"/>
<feature type="compositionally biased region" description="Basic and acidic residues" evidence="1">
    <location>
        <begin position="62"/>
        <end position="72"/>
    </location>
</feature>
<feature type="compositionally biased region" description="Low complexity" evidence="1">
    <location>
        <begin position="1"/>
        <end position="14"/>
    </location>
</feature>
<dbReference type="SUPFAM" id="SSF54695">
    <property type="entry name" value="POZ domain"/>
    <property type="match status" value="1"/>
</dbReference>
<evidence type="ECO:0000313" key="3">
    <source>
        <dbReference type="EMBL" id="RMY03838.1"/>
    </source>
</evidence>